<evidence type="ECO:0000256" key="1">
    <source>
        <dbReference type="SAM" id="Phobius"/>
    </source>
</evidence>
<protein>
    <submittedName>
        <fullName evidence="2">Uncharacterized protein</fullName>
    </submittedName>
</protein>
<dbReference type="Proteomes" id="UP000268059">
    <property type="component" value="Chromosome"/>
</dbReference>
<keyword evidence="3" id="KW-1185">Reference proteome</keyword>
<proteinExistence type="predicted"/>
<dbReference type="InParanoid" id="A0A3G9J3R9"/>
<keyword evidence="1" id="KW-1133">Transmembrane helix</keyword>
<feature type="transmembrane region" description="Helical" evidence="1">
    <location>
        <begin position="31"/>
        <end position="49"/>
    </location>
</feature>
<name>A0A3G9J3R9_9FIRM</name>
<gene>
    <name evidence="2" type="ORF">SG0102_01660</name>
</gene>
<reference evidence="2 3" key="1">
    <citation type="submission" date="2018-11" db="EMBL/GenBank/DDBJ databases">
        <title>Novel Erysipelotrichaceae bacterium isolated from small intestine of a swine.</title>
        <authorList>
            <person name="Kim J.S."/>
            <person name="Choe H."/>
            <person name="Lee Y.R."/>
            <person name="Kim K.M."/>
            <person name="Park D.S."/>
        </authorList>
    </citation>
    <scope>NUCLEOTIDE SEQUENCE [LARGE SCALE GENOMIC DNA]</scope>
    <source>
        <strain evidence="2 3">SG0102</strain>
    </source>
</reference>
<accession>A0A3G9J3R9</accession>
<dbReference type="KEGG" id="ebm:SG0102_01660"/>
<dbReference type="AlphaFoldDB" id="A0A3G9J3R9"/>
<sequence>MFNKKVQLILTISIMTIIWLLSLSLSETLGTIMGIVFMMVYVGSMINALRDPKATRPVKKISSAYSMKKIS</sequence>
<feature type="transmembrane region" description="Helical" evidence="1">
    <location>
        <begin position="7"/>
        <end position="25"/>
    </location>
</feature>
<dbReference type="EMBL" id="AP019309">
    <property type="protein sequence ID" value="BBH25232.1"/>
    <property type="molecule type" value="Genomic_DNA"/>
</dbReference>
<organism evidence="2 3">
    <name type="scientific">Intestinibaculum porci</name>
    <dbReference type="NCBI Taxonomy" id="2487118"/>
    <lineage>
        <taxon>Bacteria</taxon>
        <taxon>Bacillati</taxon>
        <taxon>Bacillota</taxon>
        <taxon>Erysipelotrichia</taxon>
        <taxon>Erysipelotrichales</taxon>
        <taxon>Erysipelotrichaceae</taxon>
        <taxon>Intestinibaculum</taxon>
    </lineage>
</organism>
<evidence type="ECO:0000313" key="2">
    <source>
        <dbReference type="EMBL" id="BBH25232.1"/>
    </source>
</evidence>
<keyword evidence="1" id="KW-0812">Transmembrane</keyword>
<dbReference type="RefSeq" id="WP_125118202.1">
    <property type="nucleotide sequence ID" value="NZ_AP019309.1"/>
</dbReference>
<evidence type="ECO:0000313" key="3">
    <source>
        <dbReference type="Proteomes" id="UP000268059"/>
    </source>
</evidence>
<keyword evidence="1" id="KW-0472">Membrane</keyword>